<dbReference type="EMBL" id="QTSX02005723">
    <property type="protein sequence ID" value="KAJ9058444.1"/>
    <property type="molecule type" value="Genomic_DNA"/>
</dbReference>
<comment type="caution">
    <text evidence="1">The sequence shown here is derived from an EMBL/GenBank/DDBJ whole genome shotgun (WGS) entry which is preliminary data.</text>
</comment>
<protein>
    <submittedName>
        <fullName evidence="1">Uncharacterized protein</fullName>
    </submittedName>
</protein>
<evidence type="ECO:0000313" key="2">
    <source>
        <dbReference type="Proteomes" id="UP001165960"/>
    </source>
</evidence>
<dbReference type="Proteomes" id="UP001165960">
    <property type="component" value="Unassembled WGS sequence"/>
</dbReference>
<accession>A0ACC2S7X6</accession>
<gene>
    <name evidence="1" type="ORF">DSO57_1012242</name>
</gene>
<organism evidence="1 2">
    <name type="scientific">Entomophthora muscae</name>
    <dbReference type="NCBI Taxonomy" id="34485"/>
    <lineage>
        <taxon>Eukaryota</taxon>
        <taxon>Fungi</taxon>
        <taxon>Fungi incertae sedis</taxon>
        <taxon>Zoopagomycota</taxon>
        <taxon>Entomophthoromycotina</taxon>
        <taxon>Entomophthoromycetes</taxon>
        <taxon>Entomophthorales</taxon>
        <taxon>Entomophthoraceae</taxon>
        <taxon>Entomophthora</taxon>
    </lineage>
</organism>
<proteinExistence type="predicted"/>
<evidence type="ECO:0000313" key="1">
    <source>
        <dbReference type="EMBL" id="KAJ9058444.1"/>
    </source>
</evidence>
<sequence>MPNYRHGNKLPSVVKFIHSFVENYPEYVKNGIHIFSQSYDAYAAIVAANVIKTLTFESTPNPILLSIGMGAPIIDMQIQMLGYPESMRRMDPKHKFTGMLKQLQRIDNMCYLCTGLKQSHPCKRMGRRLFKAAFVPYLSAHHLMNNHGFSYKELNARVQEAENLFWNSTTFHRYSMPRVQHKVSLCDKDFSPHQKPM</sequence>
<reference evidence="1" key="1">
    <citation type="submission" date="2022-04" db="EMBL/GenBank/DDBJ databases">
        <title>Genome of the entomopathogenic fungus Entomophthora muscae.</title>
        <authorList>
            <person name="Elya C."/>
            <person name="Lovett B.R."/>
            <person name="Lee E."/>
            <person name="Macias A.M."/>
            <person name="Hajek A.E."/>
            <person name="De Bivort B.L."/>
            <person name="Kasson M.T."/>
            <person name="De Fine Licht H.H."/>
            <person name="Stajich J.E."/>
        </authorList>
    </citation>
    <scope>NUCLEOTIDE SEQUENCE</scope>
    <source>
        <strain evidence="1">Berkeley</strain>
    </source>
</reference>
<name>A0ACC2S7X6_9FUNG</name>
<keyword evidence="2" id="KW-1185">Reference proteome</keyword>